<reference evidence="9" key="1">
    <citation type="journal article" date="2019" name="Sci. Rep.">
        <title>Draft genome of Tanacetum cinerariifolium, the natural source of mosquito coil.</title>
        <authorList>
            <person name="Yamashiro T."/>
            <person name="Shiraishi A."/>
            <person name="Satake H."/>
            <person name="Nakayama K."/>
        </authorList>
    </citation>
    <scope>NUCLEOTIDE SEQUENCE</scope>
</reference>
<dbReference type="CDD" id="cd00167">
    <property type="entry name" value="SANT"/>
    <property type="match status" value="2"/>
</dbReference>
<gene>
    <name evidence="9" type="ORF">Tci_025747</name>
</gene>
<dbReference type="InterPro" id="IPR017930">
    <property type="entry name" value="Myb_dom"/>
</dbReference>
<dbReference type="InterPro" id="IPR009057">
    <property type="entry name" value="Homeodomain-like_sf"/>
</dbReference>
<dbReference type="GO" id="GO:0005634">
    <property type="term" value="C:nucleus"/>
    <property type="evidence" value="ECO:0007669"/>
    <property type="project" value="UniProtKB-SubCell"/>
</dbReference>
<evidence type="ECO:0000256" key="1">
    <source>
        <dbReference type="ARBA" id="ARBA00004123"/>
    </source>
</evidence>
<evidence type="ECO:0000256" key="5">
    <source>
        <dbReference type="ARBA" id="ARBA00023163"/>
    </source>
</evidence>
<dbReference type="FunFam" id="1.10.10.60:FF:000015">
    <property type="entry name" value="Transcription factor RAX3"/>
    <property type="match status" value="1"/>
</dbReference>
<evidence type="ECO:0000259" key="8">
    <source>
        <dbReference type="PROSITE" id="PS51294"/>
    </source>
</evidence>
<dbReference type="Gene3D" id="1.10.10.60">
    <property type="entry name" value="Homeodomain-like"/>
    <property type="match status" value="2"/>
</dbReference>
<dbReference type="SUPFAM" id="SSF46689">
    <property type="entry name" value="Homeodomain-like"/>
    <property type="match status" value="1"/>
</dbReference>
<dbReference type="PROSITE" id="PS51294">
    <property type="entry name" value="HTH_MYB"/>
    <property type="match status" value="2"/>
</dbReference>
<proteinExistence type="predicted"/>
<dbReference type="Pfam" id="PF00249">
    <property type="entry name" value="Myb_DNA-binding"/>
    <property type="match status" value="2"/>
</dbReference>
<dbReference type="SMART" id="SM00717">
    <property type="entry name" value="SANT"/>
    <property type="match status" value="2"/>
</dbReference>
<dbReference type="EMBL" id="BKCJ010003225">
    <property type="protein sequence ID" value="GEU53769.1"/>
    <property type="molecule type" value="Genomic_DNA"/>
</dbReference>
<evidence type="ECO:0000256" key="6">
    <source>
        <dbReference type="ARBA" id="ARBA00023242"/>
    </source>
</evidence>
<dbReference type="PROSITE" id="PS50090">
    <property type="entry name" value="MYB_LIKE"/>
    <property type="match status" value="2"/>
</dbReference>
<sequence length="260" mass="29329">MVRAPRFDKFGMKKGAWSEDEDDKLRGFIERYGHPNWCEIPNLAGLSRSGKSCRLRWMNYLRPNVKHGNFTKEEQELIVDLHSKLGNKWSMMAAQLPGRSDNEIKNYWHTHLKNRVNKESTIIRNEHIECLEPNKACVEGCSMKKSSLKSSNLTTTQDEVMILLAVLSSKSPSSFSTSEMPSPSLSVPDYVVPSDVTPQLSNIAASICTEPFLLDNEIIISSSEKIFSPSGSTNDLVCEASFLDNIMEDVPLWSTIDSYF</sequence>
<feature type="domain" description="HTH myb-type" evidence="8">
    <location>
        <begin position="9"/>
        <end position="61"/>
    </location>
</feature>
<dbReference type="InterPro" id="IPR001005">
    <property type="entry name" value="SANT/Myb"/>
</dbReference>
<evidence type="ECO:0000259" key="7">
    <source>
        <dbReference type="PROSITE" id="PS50090"/>
    </source>
</evidence>
<dbReference type="InterPro" id="IPR051953">
    <property type="entry name" value="Plant_SW-associated_TFs"/>
</dbReference>
<evidence type="ECO:0000256" key="2">
    <source>
        <dbReference type="ARBA" id="ARBA00022737"/>
    </source>
</evidence>
<keyword evidence="4" id="KW-0238">DNA-binding</keyword>
<keyword evidence="6" id="KW-0539">Nucleus</keyword>
<evidence type="ECO:0000256" key="3">
    <source>
        <dbReference type="ARBA" id="ARBA00023015"/>
    </source>
</evidence>
<dbReference type="AlphaFoldDB" id="A0A6L2KXQ2"/>
<feature type="domain" description="Myb-like" evidence="7">
    <location>
        <begin position="9"/>
        <end position="61"/>
    </location>
</feature>
<comment type="subcellular location">
    <subcellularLocation>
        <location evidence="1">Nucleus</location>
    </subcellularLocation>
</comment>
<feature type="domain" description="Myb-like" evidence="7">
    <location>
        <begin position="62"/>
        <end position="112"/>
    </location>
</feature>
<accession>A0A6L2KXQ2</accession>
<keyword evidence="3" id="KW-0805">Transcription regulation</keyword>
<dbReference type="PANTHER" id="PTHR47997">
    <property type="entry name" value="MYB DOMAIN PROTEIN 55"/>
    <property type="match status" value="1"/>
</dbReference>
<evidence type="ECO:0000313" key="9">
    <source>
        <dbReference type="EMBL" id="GEU53769.1"/>
    </source>
</evidence>
<protein>
    <submittedName>
        <fullName evidence="9">Transcription factor MYB13-like</fullName>
    </submittedName>
</protein>
<organism evidence="9">
    <name type="scientific">Tanacetum cinerariifolium</name>
    <name type="common">Dalmatian daisy</name>
    <name type="synonym">Chrysanthemum cinerariifolium</name>
    <dbReference type="NCBI Taxonomy" id="118510"/>
    <lineage>
        <taxon>Eukaryota</taxon>
        <taxon>Viridiplantae</taxon>
        <taxon>Streptophyta</taxon>
        <taxon>Embryophyta</taxon>
        <taxon>Tracheophyta</taxon>
        <taxon>Spermatophyta</taxon>
        <taxon>Magnoliopsida</taxon>
        <taxon>eudicotyledons</taxon>
        <taxon>Gunneridae</taxon>
        <taxon>Pentapetalae</taxon>
        <taxon>asterids</taxon>
        <taxon>campanulids</taxon>
        <taxon>Asterales</taxon>
        <taxon>Asteraceae</taxon>
        <taxon>Asteroideae</taxon>
        <taxon>Anthemideae</taxon>
        <taxon>Anthemidinae</taxon>
        <taxon>Tanacetum</taxon>
    </lineage>
</organism>
<evidence type="ECO:0000256" key="4">
    <source>
        <dbReference type="ARBA" id="ARBA00023125"/>
    </source>
</evidence>
<comment type="caution">
    <text evidence="9">The sequence shown here is derived from an EMBL/GenBank/DDBJ whole genome shotgun (WGS) entry which is preliminary data.</text>
</comment>
<keyword evidence="2" id="KW-0677">Repeat</keyword>
<dbReference type="PANTHER" id="PTHR47997:SF28">
    <property type="entry name" value="TRANSCRIPTION FACTOR MYB15-LIKE"/>
    <property type="match status" value="1"/>
</dbReference>
<dbReference type="GO" id="GO:0003677">
    <property type="term" value="F:DNA binding"/>
    <property type="evidence" value="ECO:0007669"/>
    <property type="project" value="UniProtKB-KW"/>
</dbReference>
<feature type="domain" description="HTH myb-type" evidence="8">
    <location>
        <begin position="62"/>
        <end position="116"/>
    </location>
</feature>
<keyword evidence="5" id="KW-0804">Transcription</keyword>
<name>A0A6L2KXQ2_TANCI</name>